<dbReference type="SMART" id="SM00448">
    <property type="entry name" value="REC"/>
    <property type="match status" value="1"/>
</dbReference>
<dbReference type="EMBL" id="VMRJ01000004">
    <property type="protein sequence ID" value="TVT39319.1"/>
    <property type="molecule type" value="Genomic_DNA"/>
</dbReference>
<dbReference type="OrthoDB" id="236568at2"/>
<dbReference type="PANTHER" id="PTHR45526">
    <property type="entry name" value="TRANSCRIPTIONAL REGULATORY PROTEIN DPIA"/>
    <property type="match status" value="1"/>
</dbReference>
<dbReference type="GO" id="GO:0003677">
    <property type="term" value="F:DNA binding"/>
    <property type="evidence" value="ECO:0007669"/>
    <property type="project" value="InterPro"/>
</dbReference>
<dbReference type="InterPro" id="IPR051271">
    <property type="entry name" value="2C-system_Tx_regulators"/>
</dbReference>
<dbReference type="PROSITE" id="PS50930">
    <property type="entry name" value="HTH_LYTTR"/>
    <property type="match status" value="1"/>
</dbReference>
<evidence type="ECO:0000313" key="5">
    <source>
        <dbReference type="Proteomes" id="UP000317624"/>
    </source>
</evidence>
<dbReference type="Pfam" id="PF04397">
    <property type="entry name" value="LytTR"/>
    <property type="match status" value="1"/>
</dbReference>
<evidence type="ECO:0000259" key="2">
    <source>
        <dbReference type="PROSITE" id="PS50110"/>
    </source>
</evidence>
<protein>
    <submittedName>
        <fullName evidence="4">Response regulator transcription factor</fullName>
    </submittedName>
</protein>
<accession>A0A558BS29</accession>
<dbReference type="PANTHER" id="PTHR45526:SF1">
    <property type="entry name" value="TRANSCRIPTIONAL REGULATORY PROTEIN DCUR-RELATED"/>
    <property type="match status" value="1"/>
</dbReference>
<dbReference type="InterPro" id="IPR011006">
    <property type="entry name" value="CheY-like_superfamily"/>
</dbReference>
<comment type="caution">
    <text evidence="4">The sequence shown here is derived from an EMBL/GenBank/DDBJ whole genome shotgun (WGS) entry which is preliminary data.</text>
</comment>
<dbReference type="PROSITE" id="PS50110">
    <property type="entry name" value="RESPONSE_REGULATORY"/>
    <property type="match status" value="1"/>
</dbReference>
<dbReference type="RefSeq" id="WP_144850063.1">
    <property type="nucleotide sequence ID" value="NZ_VMRJ01000004.1"/>
</dbReference>
<feature type="domain" description="HTH LytTR-type" evidence="3">
    <location>
        <begin position="141"/>
        <end position="240"/>
    </location>
</feature>
<dbReference type="InterPro" id="IPR007492">
    <property type="entry name" value="LytTR_DNA-bd_dom"/>
</dbReference>
<keyword evidence="1" id="KW-0597">Phosphoprotein</keyword>
<dbReference type="Proteomes" id="UP000317624">
    <property type="component" value="Unassembled WGS sequence"/>
</dbReference>
<dbReference type="Pfam" id="PF00072">
    <property type="entry name" value="Response_reg"/>
    <property type="match status" value="1"/>
</dbReference>
<dbReference type="SUPFAM" id="SSF52172">
    <property type="entry name" value="CheY-like"/>
    <property type="match status" value="1"/>
</dbReference>
<feature type="domain" description="Response regulatory" evidence="2">
    <location>
        <begin position="4"/>
        <end position="115"/>
    </location>
</feature>
<dbReference type="InterPro" id="IPR001789">
    <property type="entry name" value="Sig_transdc_resp-reg_receiver"/>
</dbReference>
<feature type="modified residue" description="4-aspartylphosphate" evidence="1">
    <location>
        <position position="55"/>
    </location>
</feature>
<proteinExistence type="predicted"/>
<organism evidence="4 5">
    <name type="scientific">Hymenobacter setariae</name>
    <dbReference type="NCBI Taxonomy" id="2594794"/>
    <lineage>
        <taxon>Bacteria</taxon>
        <taxon>Pseudomonadati</taxon>
        <taxon>Bacteroidota</taxon>
        <taxon>Cytophagia</taxon>
        <taxon>Cytophagales</taxon>
        <taxon>Hymenobacteraceae</taxon>
        <taxon>Hymenobacter</taxon>
    </lineage>
</organism>
<dbReference type="Gene3D" id="2.40.50.1020">
    <property type="entry name" value="LytTr DNA-binding domain"/>
    <property type="match status" value="1"/>
</dbReference>
<dbReference type="AlphaFoldDB" id="A0A558BS29"/>
<dbReference type="GO" id="GO:0000156">
    <property type="term" value="F:phosphorelay response regulator activity"/>
    <property type="evidence" value="ECO:0007669"/>
    <property type="project" value="TreeGrafter"/>
</dbReference>
<dbReference type="SMART" id="SM00850">
    <property type="entry name" value="LytTR"/>
    <property type="match status" value="1"/>
</dbReference>
<reference evidence="4 5" key="1">
    <citation type="submission" date="2019-07" db="EMBL/GenBank/DDBJ databases">
        <title>Hymenobacter sp. straun FUR1 Genome sequencing and assembly.</title>
        <authorList>
            <person name="Chhetri G."/>
        </authorList>
    </citation>
    <scope>NUCLEOTIDE SEQUENCE [LARGE SCALE GENOMIC DNA]</scope>
    <source>
        <strain evidence="4 5">Fur1</strain>
    </source>
</reference>
<dbReference type="Gene3D" id="3.40.50.2300">
    <property type="match status" value="1"/>
</dbReference>
<evidence type="ECO:0000256" key="1">
    <source>
        <dbReference type="PROSITE-ProRule" id="PRU00169"/>
    </source>
</evidence>
<keyword evidence="5" id="KW-1185">Reference proteome</keyword>
<evidence type="ECO:0000313" key="4">
    <source>
        <dbReference type="EMBL" id="TVT39319.1"/>
    </source>
</evidence>
<name>A0A558BS29_9BACT</name>
<gene>
    <name evidence="4" type="ORF">FNT36_16825</name>
</gene>
<evidence type="ECO:0000259" key="3">
    <source>
        <dbReference type="PROSITE" id="PS50930"/>
    </source>
</evidence>
<sequence>MPLRCLLVDDEPPALDVLETYVRAVPTLELAGRCENALQAFQVLQQQPVDVLLLDIQMPQLLGTDFLRSLRHPPPVIFTTAYPQYALEGFELDVVDYLLKPIAFDRFLRAIDKVAGRHAPATGTPNIAPVPLPVESPEAFIYVRTDRRAVKVVLRTIQYVESQKDYVRIVTNTDKPLLVKQSLSSLAELLPADQFLRIHRSFIVGLHHVKSFTTQHLEVAGQELPVGGLYQKEVQRSLGG</sequence>